<dbReference type="InParanoid" id="D8LYZ0"/>
<dbReference type="PRINTS" id="PR00449">
    <property type="entry name" value="RASTRNSFRMNG"/>
</dbReference>
<dbReference type="GO" id="GO:0003924">
    <property type="term" value="F:GTPase activity"/>
    <property type="evidence" value="ECO:0007669"/>
    <property type="project" value="InterPro"/>
</dbReference>
<dbReference type="Gene3D" id="3.40.50.300">
    <property type="entry name" value="P-loop containing nucleotide triphosphate hydrolases"/>
    <property type="match status" value="1"/>
</dbReference>
<dbReference type="InterPro" id="IPR001806">
    <property type="entry name" value="Small_GTPase"/>
</dbReference>
<dbReference type="InterPro" id="IPR027417">
    <property type="entry name" value="P-loop_NTPase"/>
</dbReference>
<dbReference type="CDD" id="cd00154">
    <property type="entry name" value="Rab"/>
    <property type="match status" value="1"/>
</dbReference>
<evidence type="ECO:0000256" key="2">
    <source>
        <dbReference type="ARBA" id="ARBA00022741"/>
    </source>
</evidence>
<protein>
    <submittedName>
        <fullName evidence="5">Uncharacterized protein</fullName>
    </submittedName>
</protein>
<dbReference type="Proteomes" id="UP000008312">
    <property type="component" value="Unassembled WGS sequence"/>
</dbReference>
<dbReference type="PROSITE" id="PS51421">
    <property type="entry name" value="RAS"/>
    <property type="match status" value="1"/>
</dbReference>
<keyword evidence="3" id="KW-0342">GTP-binding</keyword>
<evidence type="ECO:0000313" key="5">
    <source>
        <dbReference type="EMBL" id="CBK21029.2"/>
    </source>
</evidence>
<dbReference type="RefSeq" id="XP_012895077.1">
    <property type="nucleotide sequence ID" value="XM_013039623.1"/>
</dbReference>
<dbReference type="PROSITE" id="PS51420">
    <property type="entry name" value="RHO"/>
    <property type="match status" value="1"/>
</dbReference>
<evidence type="ECO:0000256" key="3">
    <source>
        <dbReference type="ARBA" id="ARBA00023134"/>
    </source>
</evidence>
<reference evidence="5" key="1">
    <citation type="submission" date="2010-02" db="EMBL/GenBank/DDBJ databases">
        <title>Sequencing and annotation of the Blastocystis hominis genome.</title>
        <authorList>
            <person name="Wincker P."/>
        </authorList>
    </citation>
    <scope>NUCLEOTIDE SEQUENCE</scope>
    <source>
        <strain evidence="5">Singapore isolate B</strain>
    </source>
</reference>
<dbReference type="AlphaFoldDB" id="D8LYZ0"/>
<dbReference type="InterPro" id="IPR005225">
    <property type="entry name" value="Small_GTP-bd"/>
</dbReference>
<dbReference type="SMART" id="SM00173">
    <property type="entry name" value="RAS"/>
    <property type="match status" value="1"/>
</dbReference>
<dbReference type="OrthoDB" id="9989112at2759"/>
<sequence length="188" mass="21096">MPYDVNMKLALIGDSAVGKTCLLNRYIQGTFSSEFYTTIGIDYRTKIETIDDKVCRLEVWDTAGQERFRAITKSYLHDVAGVFLVFDITTRTSFTNISTWIQQIENSGVEDVCCILIATHGDQLDRRQVSDEEIKERAAALNYSYFVTSAVDGQNVNEAFRAMGSLILKKSKKDESEMGSGRRGTCSV</sequence>
<evidence type="ECO:0000256" key="4">
    <source>
        <dbReference type="ARBA" id="ARBA00023288"/>
    </source>
</evidence>
<dbReference type="SUPFAM" id="SSF52540">
    <property type="entry name" value="P-loop containing nucleoside triphosphate hydrolases"/>
    <property type="match status" value="1"/>
</dbReference>
<proteinExistence type="inferred from homology"/>
<name>D8LYZ0_BLAHO</name>
<dbReference type="PROSITE" id="PS51419">
    <property type="entry name" value="RAB"/>
    <property type="match status" value="1"/>
</dbReference>
<dbReference type="FunFam" id="3.40.50.300:FF:001462">
    <property type="entry name" value="Small GTP-binding protein, putative"/>
    <property type="match status" value="1"/>
</dbReference>
<evidence type="ECO:0000256" key="1">
    <source>
        <dbReference type="ARBA" id="ARBA00006270"/>
    </source>
</evidence>
<dbReference type="SMART" id="SM00174">
    <property type="entry name" value="RHO"/>
    <property type="match status" value="1"/>
</dbReference>
<dbReference type="NCBIfam" id="TIGR00231">
    <property type="entry name" value="small_GTP"/>
    <property type="match status" value="1"/>
</dbReference>
<dbReference type="InterPro" id="IPR050305">
    <property type="entry name" value="Small_GTPase_Rab"/>
</dbReference>
<keyword evidence="6" id="KW-1185">Reference proteome</keyword>
<dbReference type="OMA" id="HINFETR"/>
<gene>
    <name evidence="5" type="ORF">GSBLH_T00001251001</name>
</gene>
<dbReference type="PANTHER" id="PTHR47980">
    <property type="entry name" value="LD44762P"/>
    <property type="match status" value="1"/>
</dbReference>
<keyword evidence="2" id="KW-0547">Nucleotide-binding</keyword>
<comment type="similarity">
    <text evidence="1">Belongs to the small GTPase superfamily. Rab family.</text>
</comment>
<dbReference type="GeneID" id="24918523"/>
<accession>D8LYZ0</accession>
<dbReference type="SMART" id="SM00175">
    <property type="entry name" value="RAB"/>
    <property type="match status" value="1"/>
</dbReference>
<organism evidence="5">
    <name type="scientific">Blastocystis hominis</name>
    <dbReference type="NCBI Taxonomy" id="12968"/>
    <lineage>
        <taxon>Eukaryota</taxon>
        <taxon>Sar</taxon>
        <taxon>Stramenopiles</taxon>
        <taxon>Bigyra</taxon>
        <taxon>Opalozoa</taxon>
        <taxon>Opalinata</taxon>
        <taxon>Blastocystidae</taxon>
        <taxon>Blastocystis</taxon>
    </lineage>
</organism>
<keyword evidence="4" id="KW-0449">Lipoprotein</keyword>
<dbReference type="GO" id="GO:0005525">
    <property type="term" value="F:GTP binding"/>
    <property type="evidence" value="ECO:0007669"/>
    <property type="project" value="UniProtKB-KW"/>
</dbReference>
<evidence type="ECO:0000313" key="6">
    <source>
        <dbReference type="Proteomes" id="UP000008312"/>
    </source>
</evidence>
<dbReference type="EMBL" id="FN668640">
    <property type="protein sequence ID" value="CBK21029.2"/>
    <property type="molecule type" value="Genomic_DNA"/>
</dbReference>
<dbReference type="Pfam" id="PF00071">
    <property type="entry name" value="Ras"/>
    <property type="match status" value="1"/>
</dbReference>